<dbReference type="EMBL" id="KZ678130">
    <property type="protein sequence ID" value="PSN72426.1"/>
    <property type="molecule type" value="Genomic_DNA"/>
</dbReference>
<gene>
    <name evidence="1" type="ORF">BS50DRAFT_484282</name>
</gene>
<dbReference type="Proteomes" id="UP000240883">
    <property type="component" value="Unassembled WGS sequence"/>
</dbReference>
<accession>A0A2T2P4H3</accession>
<dbReference type="CDD" id="cd00174">
    <property type="entry name" value="SH3"/>
    <property type="match status" value="1"/>
</dbReference>
<sequence length="466" mass="52258">MAPVTPFGGDAVSKAVANLFPLGVDEYFIAFSPSDTQFCGTPGGCSALRVPQQVAEQLLSGEVDRVTWAAFGSDPDSWFFLYEKSGRVFEAQYGQGTPLFLRGLVDQCNPELLSSLRVQFGVSGSFVIWTNETWVSSGIPKVVQMTLRSVSANFQVFGQVCSGNFKMGALENLAWHRNGSFYIKTALTYYFDFCTAALKEAWDELWQTPDHSKRIDQSWTDKTEYIAIDPYSADGDTFVLIKKQRPGEFLVDFILRFPLGGTTSRLKGVASKEMTLTAHRQGPSKVLCWATSKDTGRPHTHELRELKLYKGEKLKVLQERGNNWYIIENQRGYRGWGHGTWLNFQDQVHAQAFNDFKAVCRNIFSKPSTLEVFPNLSKFVNICKESGCQELKQGEAGAGICAHDLAALLRGSGEYDHELVKNHRNHWHPDKFARFCHPAAREGLKEKAGNVFKLFSVLLDAENTSK</sequence>
<organism evidence="1 2">
    <name type="scientific">Corynespora cassiicola Philippines</name>
    <dbReference type="NCBI Taxonomy" id="1448308"/>
    <lineage>
        <taxon>Eukaryota</taxon>
        <taxon>Fungi</taxon>
        <taxon>Dikarya</taxon>
        <taxon>Ascomycota</taxon>
        <taxon>Pezizomycotina</taxon>
        <taxon>Dothideomycetes</taxon>
        <taxon>Pleosporomycetidae</taxon>
        <taxon>Pleosporales</taxon>
        <taxon>Corynesporascaceae</taxon>
        <taxon>Corynespora</taxon>
    </lineage>
</organism>
<evidence type="ECO:0000313" key="1">
    <source>
        <dbReference type="EMBL" id="PSN72426.1"/>
    </source>
</evidence>
<keyword evidence="2" id="KW-1185">Reference proteome</keyword>
<dbReference type="STRING" id="1448308.A0A2T2P4H3"/>
<dbReference type="InterPro" id="IPR036028">
    <property type="entry name" value="SH3-like_dom_sf"/>
</dbReference>
<evidence type="ECO:0000313" key="2">
    <source>
        <dbReference type="Proteomes" id="UP000240883"/>
    </source>
</evidence>
<name>A0A2T2P4H3_CORCC</name>
<evidence type="ECO:0008006" key="3">
    <source>
        <dbReference type="Google" id="ProtNLM"/>
    </source>
</evidence>
<dbReference type="SUPFAM" id="SSF50044">
    <property type="entry name" value="SH3-domain"/>
    <property type="match status" value="1"/>
</dbReference>
<reference evidence="1 2" key="1">
    <citation type="journal article" date="2018" name="Front. Microbiol.">
        <title>Genome-Wide Analysis of Corynespora cassiicola Leaf Fall Disease Putative Effectors.</title>
        <authorList>
            <person name="Lopez D."/>
            <person name="Ribeiro S."/>
            <person name="Label P."/>
            <person name="Fumanal B."/>
            <person name="Venisse J.S."/>
            <person name="Kohler A."/>
            <person name="de Oliveira R.R."/>
            <person name="Labutti K."/>
            <person name="Lipzen A."/>
            <person name="Lail K."/>
            <person name="Bauer D."/>
            <person name="Ohm R.A."/>
            <person name="Barry K.W."/>
            <person name="Spatafora J."/>
            <person name="Grigoriev I.V."/>
            <person name="Martin F.M."/>
            <person name="Pujade-Renaud V."/>
        </authorList>
    </citation>
    <scope>NUCLEOTIDE SEQUENCE [LARGE SCALE GENOMIC DNA]</scope>
    <source>
        <strain evidence="1 2">Philippines</strain>
    </source>
</reference>
<dbReference type="AlphaFoldDB" id="A0A2T2P4H3"/>
<dbReference type="OrthoDB" id="3797359at2759"/>
<protein>
    <recommendedName>
        <fullName evidence="3">SH3 domain-containing protein</fullName>
    </recommendedName>
</protein>
<proteinExistence type="predicted"/>